<keyword evidence="12" id="KW-1185">Reference proteome</keyword>
<evidence type="ECO:0000256" key="5">
    <source>
        <dbReference type="ARBA" id="ARBA00022692"/>
    </source>
</evidence>
<evidence type="ECO:0000313" key="12">
    <source>
        <dbReference type="Proteomes" id="UP000710440"/>
    </source>
</evidence>
<evidence type="ECO:0000256" key="8">
    <source>
        <dbReference type="ARBA" id="ARBA00023136"/>
    </source>
</evidence>
<organism evidence="11 12">
    <name type="scientific">Aspergillus viridinutans</name>
    <dbReference type="NCBI Taxonomy" id="75553"/>
    <lineage>
        <taxon>Eukaryota</taxon>
        <taxon>Fungi</taxon>
        <taxon>Dikarya</taxon>
        <taxon>Ascomycota</taxon>
        <taxon>Pezizomycotina</taxon>
        <taxon>Eurotiomycetes</taxon>
        <taxon>Eurotiomycetidae</taxon>
        <taxon>Eurotiales</taxon>
        <taxon>Aspergillaceae</taxon>
        <taxon>Aspergillus</taxon>
        <taxon>Aspergillus subgen. Fumigati</taxon>
    </lineage>
</organism>
<keyword evidence="5 10" id="KW-0812">Transmembrane</keyword>
<evidence type="ECO:0000256" key="7">
    <source>
        <dbReference type="ARBA" id="ARBA00022989"/>
    </source>
</evidence>
<evidence type="ECO:0000256" key="3">
    <source>
        <dbReference type="ARBA" id="ARBA00022676"/>
    </source>
</evidence>
<name>A0A9P3C964_ASPVI</name>
<keyword evidence="6" id="KW-0735">Signal-anchor</keyword>
<dbReference type="EMBL" id="BOPL01000009">
    <property type="protein sequence ID" value="GIK06024.1"/>
    <property type="molecule type" value="Genomic_DNA"/>
</dbReference>
<keyword evidence="7 10" id="KW-1133">Transmembrane helix</keyword>
<dbReference type="InterPro" id="IPR029044">
    <property type="entry name" value="Nucleotide-diphossugar_trans"/>
</dbReference>
<dbReference type="PANTHER" id="PTHR31392">
    <property type="entry name" value="ALPHA-1,3-MANNOSYLTRANSFERASE MNN1-RELATED"/>
    <property type="match status" value="1"/>
</dbReference>
<evidence type="ECO:0000313" key="11">
    <source>
        <dbReference type="EMBL" id="GIK06024.1"/>
    </source>
</evidence>
<dbReference type="GO" id="GO:0006493">
    <property type="term" value="P:protein O-linked glycosylation"/>
    <property type="evidence" value="ECO:0007669"/>
    <property type="project" value="TreeGrafter"/>
</dbReference>
<comment type="similarity">
    <text evidence="2">Belongs to the MNN1/MNT family.</text>
</comment>
<evidence type="ECO:0000256" key="6">
    <source>
        <dbReference type="ARBA" id="ARBA00022968"/>
    </source>
</evidence>
<dbReference type="Proteomes" id="UP000710440">
    <property type="component" value="Unassembled WGS sequence"/>
</dbReference>
<dbReference type="SUPFAM" id="SSF53448">
    <property type="entry name" value="Nucleotide-diphospho-sugar transferases"/>
    <property type="match status" value="1"/>
</dbReference>
<dbReference type="AlphaFoldDB" id="A0A9P3C964"/>
<evidence type="ECO:0000256" key="10">
    <source>
        <dbReference type="SAM" id="Phobius"/>
    </source>
</evidence>
<dbReference type="GO" id="GO:0005794">
    <property type="term" value="C:Golgi apparatus"/>
    <property type="evidence" value="ECO:0007669"/>
    <property type="project" value="TreeGrafter"/>
</dbReference>
<dbReference type="GeneID" id="66938124"/>
<evidence type="ECO:0008006" key="13">
    <source>
        <dbReference type="Google" id="ProtNLM"/>
    </source>
</evidence>
<gene>
    <name evidence="11" type="ORF">Aspvir_010142</name>
</gene>
<proteinExistence type="inferred from homology"/>
<keyword evidence="9" id="KW-0325">Glycoprotein</keyword>
<dbReference type="GO" id="GO:0016020">
    <property type="term" value="C:membrane"/>
    <property type="evidence" value="ECO:0007669"/>
    <property type="project" value="UniProtKB-SubCell"/>
</dbReference>
<comment type="caution">
    <text evidence="11">The sequence shown here is derived from an EMBL/GenBank/DDBJ whole genome shotgun (WGS) entry which is preliminary data.</text>
</comment>
<evidence type="ECO:0000256" key="4">
    <source>
        <dbReference type="ARBA" id="ARBA00022679"/>
    </source>
</evidence>
<evidence type="ECO:0000256" key="1">
    <source>
        <dbReference type="ARBA" id="ARBA00004606"/>
    </source>
</evidence>
<dbReference type="InterPro" id="IPR022751">
    <property type="entry name" value="Alpha_mannosyltransferase"/>
</dbReference>
<keyword evidence="4" id="KW-0808">Transferase</keyword>
<dbReference type="PANTHER" id="PTHR31392:SF1">
    <property type="entry name" value="ALPHA-1,3-MANNOSYLTRANSFERASE MNN1-RELATED"/>
    <property type="match status" value="1"/>
</dbReference>
<dbReference type="RefSeq" id="XP_043129210.1">
    <property type="nucleotide sequence ID" value="XM_043273275.1"/>
</dbReference>
<feature type="transmembrane region" description="Helical" evidence="10">
    <location>
        <begin position="29"/>
        <end position="48"/>
    </location>
</feature>
<dbReference type="Pfam" id="PF11051">
    <property type="entry name" value="Mannosyl_trans3"/>
    <property type="match status" value="1"/>
</dbReference>
<evidence type="ECO:0000256" key="9">
    <source>
        <dbReference type="ARBA" id="ARBA00023180"/>
    </source>
</evidence>
<dbReference type="OrthoDB" id="430354at2759"/>
<accession>A0A9P3C964</accession>
<comment type="subcellular location">
    <subcellularLocation>
        <location evidence="1">Membrane</location>
        <topology evidence="1">Single-pass type II membrane protein</topology>
    </subcellularLocation>
</comment>
<sequence length="623" mass="70460">MSSDDIEKCVILDAKGWRPRPPLRRRRRALALQLLMILIGLCICYDFVLGPVSLTSPHKASDGGIHAQNSPLTERLDCVEETDASINPEATVLESPEPELQPKDTVIVADALLDEKPTAQKTDYVPAPRIDLSMSLDRMIALLPDEMRIQSLLRPLEATGGERLRDLGLRTRDFWALFEAWETVHLVPADDGLYIRDDVIQYLRRHPEMAESMVRNTTDIIRSYESYRSLITRLSTLLFPWTAPHFPDHIHLHAQIHSGGRGLVFSAGDNQAPFLLASIPAIRQLGCDLPIEVMYLGDHDLSQDMREKLEALPGVTTRDLRQMVDDNGWKLAGWAGKPFAILFSSFREAIFIDADSLFLQNPEMLFEDEAYRKTGALFFKDRLMMPESKKRWLQEILPGPVSNKVMGSRFWTGQSGHMQESGVVVVDKWRHFIALLLVTRMNGPDRDGDKSKHKTGVYDMVYGDKETFWLGWELIGDLDYAFHDGDAGVMGTLEKTPTVKGQAAQAALAKTNATDEATTTAPEMYTICAPQLLHLDRSGRPLWFNGWLLPNKFDKGKNREPSRFEAFLREPREIRDPGAWQLRGNNICCLTSEHKGEFRRDERQALDMIIESGRRAGVLGTKV</sequence>
<evidence type="ECO:0000256" key="2">
    <source>
        <dbReference type="ARBA" id="ARBA00009105"/>
    </source>
</evidence>
<keyword evidence="8 10" id="KW-0472">Membrane</keyword>
<protein>
    <recommendedName>
        <fullName evidence="13">Alpha-1,3-mannosyltransferase</fullName>
    </recommendedName>
</protein>
<keyword evidence="3" id="KW-0328">Glycosyltransferase</keyword>
<dbReference type="GO" id="GO:0000033">
    <property type="term" value="F:alpha-1,3-mannosyltransferase activity"/>
    <property type="evidence" value="ECO:0007669"/>
    <property type="project" value="TreeGrafter"/>
</dbReference>
<reference evidence="11 12" key="1">
    <citation type="submission" date="2021-02" db="EMBL/GenBank/DDBJ databases">
        <title>Pan-genome distribution and transcriptional activeness of fungal secondary metabolism genes in Aspergillus section Fumigati.</title>
        <authorList>
            <person name="Takahashi H."/>
            <person name="Umemura M."/>
            <person name="Ninomiya A."/>
            <person name="Kusuya Y."/>
            <person name="Urayama S."/>
            <person name="Shimizu M."/>
            <person name="Watanabe A."/>
            <person name="Kamei K."/>
            <person name="Yaguchi T."/>
            <person name="Hagiwara D."/>
        </authorList>
    </citation>
    <scope>NUCLEOTIDE SEQUENCE [LARGE SCALE GENOMIC DNA]</scope>
    <source>
        <strain evidence="11 12">IFM 47045</strain>
    </source>
</reference>